<dbReference type="SUPFAM" id="SSF55874">
    <property type="entry name" value="ATPase domain of HSP90 chaperone/DNA topoisomerase II/histidine kinase"/>
    <property type="match status" value="1"/>
</dbReference>
<comment type="caution">
    <text evidence="18">The sequence shown here is derived from an EMBL/GenBank/DDBJ whole genome shotgun (WGS) entry which is preliminary data.</text>
</comment>
<dbReference type="GO" id="GO:0000155">
    <property type="term" value="F:phosphorelay sensor kinase activity"/>
    <property type="evidence" value="ECO:0007669"/>
    <property type="project" value="InterPro"/>
</dbReference>
<keyword evidence="11" id="KW-0067">ATP-binding</keyword>
<dbReference type="CDD" id="cd06225">
    <property type="entry name" value="HAMP"/>
    <property type="match status" value="1"/>
</dbReference>
<keyword evidence="5" id="KW-0997">Cell inner membrane</keyword>
<keyword evidence="14 15" id="KW-0472">Membrane</keyword>
<feature type="domain" description="HAMP" evidence="17">
    <location>
        <begin position="206"/>
        <end position="259"/>
    </location>
</feature>
<evidence type="ECO:0000256" key="9">
    <source>
        <dbReference type="ARBA" id="ARBA00022741"/>
    </source>
</evidence>
<comment type="subcellular location">
    <subcellularLocation>
        <location evidence="2">Cell inner membrane</location>
        <topology evidence="2">Multi-pass membrane protein</topology>
    </subcellularLocation>
</comment>
<evidence type="ECO:0000256" key="1">
    <source>
        <dbReference type="ARBA" id="ARBA00000085"/>
    </source>
</evidence>
<evidence type="ECO:0000256" key="14">
    <source>
        <dbReference type="ARBA" id="ARBA00023136"/>
    </source>
</evidence>
<keyword evidence="10" id="KW-0418">Kinase</keyword>
<dbReference type="Proteomes" id="UP000787156">
    <property type="component" value="Unassembled WGS sequence"/>
</dbReference>
<comment type="catalytic activity">
    <reaction evidence="1">
        <text>ATP + protein L-histidine = ADP + protein N-phospho-L-histidine.</text>
        <dbReference type="EC" id="2.7.13.3"/>
    </reaction>
</comment>
<dbReference type="Pfam" id="PF00672">
    <property type="entry name" value="HAMP"/>
    <property type="match status" value="1"/>
</dbReference>
<sequence>MKLDPIDPQEFTDFVRYSEKKRTRWERFLDKIKPRSAALRTTVLVVFVVLFSLFMSIWFFWRTLYLPEIQQHARYLAVELEILNNPNLRLYHNDQQVDIDAYLKNRLGIEYITDPAEYPNIREKVIAEFFTNQIETKLAKELRIEQATVYFQFKPSPQIWIQTPEMDGNWVREPLKTYANYSPELIWGWLLGTPLIAGIIILILVRQLNRPLRRLQEAANSYSNSGSAPYLDTNHGPLEIRQVNHAFNQMIYTLDQTERDRRIMLAGISHDLRTPLTRIRLSAEMMPDEDFLKEGLIYDVEDMDAILNQFISYMRDGSDEDLQDTNVNALLQELVTQFKPLDIHFSPQDIPLIQVRSMSLKRLIGNLINNSKRYGAEPIELSAFSKGDRLLISVADHGEGIPEDQIEALMQPFVRGNSARTVQGSGLGLAIVKRIVDIHAGELHIHNRPEGGLEAVISLPLHKPDSDASAPASTLDKIRQTLTEHFQD</sequence>
<evidence type="ECO:0000256" key="13">
    <source>
        <dbReference type="ARBA" id="ARBA00023012"/>
    </source>
</evidence>
<name>A0A9D2ZYX7_ACILW</name>
<dbReference type="PRINTS" id="PR00344">
    <property type="entry name" value="BCTRLSENSOR"/>
</dbReference>
<dbReference type="Gene3D" id="1.10.287.130">
    <property type="match status" value="1"/>
</dbReference>
<dbReference type="SUPFAM" id="SSF47384">
    <property type="entry name" value="Homodimeric domain of signal transducing histidine kinase"/>
    <property type="match status" value="1"/>
</dbReference>
<dbReference type="PANTHER" id="PTHR44936">
    <property type="entry name" value="SENSOR PROTEIN CREC"/>
    <property type="match status" value="1"/>
</dbReference>
<dbReference type="Pfam" id="PF02518">
    <property type="entry name" value="HATPase_c"/>
    <property type="match status" value="1"/>
</dbReference>
<accession>A0A9D2ZYX7</accession>
<keyword evidence="12 15" id="KW-1133">Transmembrane helix</keyword>
<evidence type="ECO:0000256" key="2">
    <source>
        <dbReference type="ARBA" id="ARBA00004429"/>
    </source>
</evidence>
<evidence type="ECO:0000256" key="15">
    <source>
        <dbReference type="SAM" id="Phobius"/>
    </source>
</evidence>
<proteinExistence type="predicted"/>
<dbReference type="InterPro" id="IPR005467">
    <property type="entry name" value="His_kinase_dom"/>
</dbReference>
<dbReference type="InterPro" id="IPR036097">
    <property type="entry name" value="HisK_dim/P_sf"/>
</dbReference>
<dbReference type="EC" id="2.7.13.3" evidence="3"/>
<evidence type="ECO:0000256" key="6">
    <source>
        <dbReference type="ARBA" id="ARBA00022553"/>
    </source>
</evidence>
<dbReference type="GO" id="GO:0005886">
    <property type="term" value="C:plasma membrane"/>
    <property type="evidence" value="ECO:0007669"/>
    <property type="project" value="UniProtKB-SubCell"/>
</dbReference>
<keyword evidence="6" id="KW-0597">Phosphoprotein</keyword>
<evidence type="ECO:0000256" key="11">
    <source>
        <dbReference type="ARBA" id="ARBA00022840"/>
    </source>
</evidence>
<dbReference type="InterPro" id="IPR036890">
    <property type="entry name" value="HATPase_C_sf"/>
</dbReference>
<feature type="transmembrane region" description="Helical" evidence="15">
    <location>
        <begin position="37"/>
        <end position="61"/>
    </location>
</feature>
<dbReference type="SMART" id="SM00387">
    <property type="entry name" value="HATPase_c"/>
    <property type="match status" value="1"/>
</dbReference>
<keyword evidence="8 15" id="KW-0812">Transmembrane</keyword>
<dbReference type="GO" id="GO:0005524">
    <property type="term" value="F:ATP binding"/>
    <property type="evidence" value="ECO:0007669"/>
    <property type="project" value="UniProtKB-KW"/>
</dbReference>
<dbReference type="Gene3D" id="3.30.565.10">
    <property type="entry name" value="Histidine kinase-like ATPase, C-terminal domain"/>
    <property type="match status" value="1"/>
</dbReference>
<keyword evidence="13" id="KW-0902">Two-component regulatory system</keyword>
<dbReference type="InterPro" id="IPR004358">
    <property type="entry name" value="Sig_transdc_His_kin-like_C"/>
</dbReference>
<gene>
    <name evidence="18" type="ORF">K8V79_05530</name>
</gene>
<dbReference type="SMART" id="SM00388">
    <property type="entry name" value="HisKA"/>
    <property type="match status" value="1"/>
</dbReference>
<feature type="transmembrane region" description="Helical" evidence="15">
    <location>
        <begin position="186"/>
        <end position="205"/>
    </location>
</feature>
<evidence type="ECO:0000313" key="18">
    <source>
        <dbReference type="EMBL" id="HJF27693.1"/>
    </source>
</evidence>
<evidence type="ECO:0000313" key="19">
    <source>
        <dbReference type="Proteomes" id="UP000787156"/>
    </source>
</evidence>
<evidence type="ECO:0000259" key="17">
    <source>
        <dbReference type="PROSITE" id="PS50885"/>
    </source>
</evidence>
<dbReference type="SMART" id="SM00304">
    <property type="entry name" value="HAMP"/>
    <property type="match status" value="1"/>
</dbReference>
<evidence type="ECO:0000256" key="8">
    <source>
        <dbReference type="ARBA" id="ARBA00022692"/>
    </source>
</evidence>
<organism evidence="18 19">
    <name type="scientific">Acinetobacter lwoffii</name>
    <dbReference type="NCBI Taxonomy" id="28090"/>
    <lineage>
        <taxon>Bacteria</taxon>
        <taxon>Pseudomonadati</taxon>
        <taxon>Pseudomonadota</taxon>
        <taxon>Gammaproteobacteria</taxon>
        <taxon>Moraxellales</taxon>
        <taxon>Moraxellaceae</taxon>
        <taxon>Acinetobacter</taxon>
    </lineage>
</organism>
<dbReference type="Pfam" id="PF00512">
    <property type="entry name" value="HisKA"/>
    <property type="match status" value="1"/>
</dbReference>
<keyword evidence="7" id="KW-0808">Transferase</keyword>
<reference evidence="18" key="1">
    <citation type="journal article" date="2021" name="PeerJ">
        <title>Extensive microbial diversity within the chicken gut microbiome revealed by metagenomics and culture.</title>
        <authorList>
            <person name="Gilroy R."/>
            <person name="Ravi A."/>
            <person name="Getino M."/>
            <person name="Pursley I."/>
            <person name="Horton D.L."/>
            <person name="Alikhan N.F."/>
            <person name="Baker D."/>
            <person name="Gharbi K."/>
            <person name="Hall N."/>
            <person name="Watson M."/>
            <person name="Adriaenssens E.M."/>
            <person name="Foster-Nyarko E."/>
            <person name="Jarju S."/>
            <person name="Secka A."/>
            <person name="Antonio M."/>
            <person name="Oren A."/>
            <person name="Chaudhuri R.R."/>
            <person name="La Ragione R."/>
            <person name="Hildebrand F."/>
            <person name="Pallen M.J."/>
        </authorList>
    </citation>
    <scope>NUCLEOTIDE SEQUENCE</scope>
    <source>
        <strain evidence="18">CHK135-1449</strain>
    </source>
</reference>
<evidence type="ECO:0000256" key="5">
    <source>
        <dbReference type="ARBA" id="ARBA00022519"/>
    </source>
</evidence>
<dbReference type="PROSITE" id="PS50109">
    <property type="entry name" value="HIS_KIN"/>
    <property type="match status" value="1"/>
</dbReference>
<keyword evidence="4" id="KW-1003">Cell membrane</keyword>
<evidence type="ECO:0000256" key="10">
    <source>
        <dbReference type="ARBA" id="ARBA00022777"/>
    </source>
</evidence>
<dbReference type="PROSITE" id="PS50885">
    <property type="entry name" value="HAMP"/>
    <property type="match status" value="1"/>
</dbReference>
<evidence type="ECO:0000256" key="4">
    <source>
        <dbReference type="ARBA" id="ARBA00022475"/>
    </source>
</evidence>
<evidence type="ECO:0000256" key="7">
    <source>
        <dbReference type="ARBA" id="ARBA00022679"/>
    </source>
</evidence>
<dbReference type="InterPro" id="IPR003660">
    <property type="entry name" value="HAMP_dom"/>
</dbReference>
<dbReference type="InterPro" id="IPR003661">
    <property type="entry name" value="HisK_dim/P_dom"/>
</dbReference>
<dbReference type="AlphaFoldDB" id="A0A9D2ZYX7"/>
<dbReference type="CDD" id="cd00082">
    <property type="entry name" value="HisKA"/>
    <property type="match status" value="1"/>
</dbReference>
<protein>
    <recommendedName>
        <fullName evidence="3">histidine kinase</fullName>
        <ecNumber evidence="3">2.7.13.3</ecNumber>
    </recommendedName>
</protein>
<reference evidence="18" key="2">
    <citation type="submission" date="2021-09" db="EMBL/GenBank/DDBJ databases">
        <authorList>
            <person name="Gilroy R."/>
        </authorList>
    </citation>
    <scope>NUCLEOTIDE SEQUENCE</scope>
    <source>
        <strain evidence="18">CHK135-1449</strain>
    </source>
</reference>
<dbReference type="InterPro" id="IPR003594">
    <property type="entry name" value="HATPase_dom"/>
</dbReference>
<evidence type="ECO:0000256" key="3">
    <source>
        <dbReference type="ARBA" id="ARBA00012438"/>
    </source>
</evidence>
<evidence type="ECO:0000259" key="16">
    <source>
        <dbReference type="PROSITE" id="PS50109"/>
    </source>
</evidence>
<dbReference type="EMBL" id="DYWX01000056">
    <property type="protein sequence ID" value="HJF27693.1"/>
    <property type="molecule type" value="Genomic_DNA"/>
</dbReference>
<evidence type="ECO:0000256" key="12">
    <source>
        <dbReference type="ARBA" id="ARBA00022989"/>
    </source>
</evidence>
<dbReference type="InterPro" id="IPR050980">
    <property type="entry name" value="2C_sensor_his_kinase"/>
</dbReference>
<feature type="domain" description="Histidine kinase" evidence="16">
    <location>
        <begin position="267"/>
        <end position="463"/>
    </location>
</feature>
<dbReference type="PANTHER" id="PTHR44936:SF5">
    <property type="entry name" value="SENSOR HISTIDINE KINASE ENVZ"/>
    <property type="match status" value="1"/>
</dbReference>
<keyword evidence="9" id="KW-0547">Nucleotide-binding</keyword>